<comment type="function">
    <text evidence="9">Site-specific tyrosine recombinase, which acts by catalyzing the cutting and rejoining of the recombining DNA molecules. The XerC-XerD complex is essential to convert dimers of the bacterial chromosome into monomers to permit their segregation at cell division. It also contributes to the segregational stability of plasmids.</text>
</comment>
<feature type="active site" evidence="9">
    <location>
        <position position="167"/>
    </location>
</feature>
<evidence type="ECO:0000256" key="5">
    <source>
        <dbReference type="ARBA" id="ARBA00022908"/>
    </source>
</evidence>
<reference evidence="12 13" key="1">
    <citation type="journal article" date="2015" name="Stand. Genomic Sci.">
        <title>Genomic Encyclopedia of Bacterial and Archaeal Type Strains, Phase III: the genomes of soil and plant-associated and newly described type strains.</title>
        <authorList>
            <person name="Whitman W.B."/>
            <person name="Woyke T."/>
            <person name="Klenk H.P."/>
            <person name="Zhou Y."/>
            <person name="Lilburn T.G."/>
            <person name="Beck B.J."/>
            <person name="De Vos P."/>
            <person name="Vandamme P."/>
            <person name="Eisen J.A."/>
            <person name="Garrity G."/>
            <person name="Hugenholtz P."/>
            <person name="Kyrpides N.C."/>
        </authorList>
    </citation>
    <scope>NUCLEOTIDE SEQUENCE [LARGE SCALE GENOMIC DNA]</scope>
    <source>
        <strain evidence="12 13">CGMCC 1.5364</strain>
    </source>
</reference>
<dbReference type="GO" id="GO:0051301">
    <property type="term" value="P:cell division"/>
    <property type="evidence" value="ECO:0007669"/>
    <property type="project" value="UniProtKB-KW"/>
</dbReference>
<sequence>MTGGAEPLALAPAMSDALRRWLDSERATRDRSDHTIRAYQNDVLGFLAFIGGYHGTPALPGNLGQLEQADMRAFAAAERGRGLGARSLARRLSAVRSFIRWMADREGFDPSKALASRGPKYTRSLPRPLAPEQTQDLLEMAAEGHTTPWIAARDAAILTLLYGCGLRISEALGLNGADWPFREALLIRGKGGRERQVPVLPVAHDAVAEYLRLCPYPLAATEPLFRGARGKRVSQQVISSAMRIARQSLGLPPTATPHALRHSFATHLLAAGGDLRTIQELLGHASLSTTQVYTGVDDAHLLAVYRAAHPRA</sequence>
<accession>A0A562NR02</accession>
<dbReference type="Gene3D" id="1.10.150.130">
    <property type="match status" value="1"/>
</dbReference>
<evidence type="ECO:0000256" key="4">
    <source>
        <dbReference type="ARBA" id="ARBA00022829"/>
    </source>
</evidence>
<dbReference type="RefSeq" id="WP_145397826.1">
    <property type="nucleotide sequence ID" value="NZ_VLKU01000005.1"/>
</dbReference>
<keyword evidence="7 9" id="KW-0233">DNA recombination</keyword>
<dbReference type="PROSITE" id="PS51900">
    <property type="entry name" value="CB"/>
    <property type="match status" value="1"/>
</dbReference>
<dbReference type="PANTHER" id="PTHR30349:SF90">
    <property type="entry name" value="TYROSINE RECOMBINASE XERD"/>
    <property type="match status" value="1"/>
</dbReference>
<dbReference type="GO" id="GO:0009037">
    <property type="term" value="F:tyrosine-based site-specific recombinase activity"/>
    <property type="evidence" value="ECO:0007669"/>
    <property type="project" value="UniProtKB-UniRule"/>
</dbReference>
<dbReference type="InterPro" id="IPR050090">
    <property type="entry name" value="Tyrosine_recombinase_XerCD"/>
</dbReference>
<dbReference type="Proteomes" id="UP000316225">
    <property type="component" value="Unassembled WGS sequence"/>
</dbReference>
<dbReference type="GO" id="GO:0007059">
    <property type="term" value="P:chromosome segregation"/>
    <property type="evidence" value="ECO:0007669"/>
    <property type="project" value="UniProtKB-UniRule"/>
</dbReference>
<evidence type="ECO:0000256" key="6">
    <source>
        <dbReference type="ARBA" id="ARBA00023125"/>
    </source>
</evidence>
<dbReference type="InterPro" id="IPR010998">
    <property type="entry name" value="Integrase_recombinase_N"/>
</dbReference>
<proteinExistence type="inferred from homology"/>
<keyword evidence="4 9" id="KW-0159">Chromosome partition</keyword>
<keyword evidence="2 9" id="KW-0963">Cytoplasm</keyword>
<comment type="similarity">
    <text evidence="9">Belongs to the 'phage' integrase family. XerC subfamily.</text>
</comment>
<dbReference type="Pfam" id="PF00589">
    <property type="entry name" value="Phage_integrase"/>
    <property type="match status" value="1"/>
</dbReference>
<dbReference type="AlphaFoldDB" id="A0A562NR02"/>
<dbReference type="Gene3D" id="1.10.443.10">
    <property type="entry name" value="Intergrase catalytic core"/>
    <property type="match status" value="1"/>
</dbReference>
<dbReference type="InterPro" id="IPR023009">
    <property type="entry name" value="Tyrosine_recombinase_XerC/XerD"/>
</dbReference>
<dbReference type="InterPro" id="IPR044068">
    <property type="entry name" value="CB"/>
</dbReference>
<comment type="subunit">
    <text evidence="9">Forms a cyclic heterotetrameric complex composed of two molecules of XerC and two molecules of XerD.</text>
</comment>
<feature type="active site" evidence="9">
    <location>
        <position position="284"/>
    </location>
</feature>
<evidence type="ECO:0000259" key="11">
    <source>
        <dbReference type="PROSITE" id="PS51900"/>
    </source>
</evidence>
<gene>
    <name evidence="9" type="primary">xerC</name>
    <name evidence="12" type="ORF">IQ24_02018</name>
</gene>
<evidence type="ECO:0000256" key="7">
    <source>
        <dbReference type="ARBA" id="ARBA00023172"/>
    </source>
</evidence>
<protein>
    <recommendedName>
        <fullName evidence="9">Tyrosine recombinase XerC</fullName>
    </recommendedName>
</protein>
<dbReference type="GO" id="GO:0006313">
    <property type="term" value="P:DNA transposition"/>
    <property type="evidence" value="ECO:0007669"/>
    <property type="project" value="UniProtKB-UniRule"/>
</dbReference>
<dbReference type="SUPFAM" id="SSF56349">
    <property type="entry name" value="DNA breaking-rejoining enzymes"/>
    <property type="match status" value="1"/>
</dbReference>
<evidence type="ECO:0000256" key="2">
    <source>
        <dbReference type="ARBA" id="ARBA00022490"/>
    </source>
</evidence>
<keyword evidence="5 9" id="KW-0229">DNA integration</keyword>
<feature type="domain" description="Core-binding (CB)" evidence="11">
    <location>
        <begin position="12"/>
        <end position="103"/>
    </location>
</feature>
<evidence type="ECO:0000313" key="12">
    <source>
        <dbReference type="EMBL" id="TWI34500.1"/>
    </source>
</evidence>
<evidence type="ECO:0000256" key="1">
    <source>
        <dbReference type="ARBA" id="ARBA00004496"/>
    </source>
</evidence>
<dbReference type="GO" id="GO:0005737">
    <property type="term" value="C:cytoplasm"/>
    <property type="evidence" value="ECO:0007669"/>
    <property type="project" value="UniProtKB-SubCell"/>
</dbReference>
<organism evidence="12 13">
    <name type="scientific">Paracoccus sulfuroxidans</name>
    <dbReference type="NCBI Taxonomy" id="384678"/>
    <lineage>
        <taxon>Bacteria</taxon>
        <taxon>Pseudomonadati</taxon>
        <taxon>Pseudomonadota</taxon>
        <taxon>Alphaproteobacteria</taxon>
        <taxon>Rhodobacterales</taxon>
        <taxon>Paracoccaceae</taxon>
        <taxon>Paracoccus</taxon>
    </lineage>
</organism>
<dbReference type="OrthoDB" id="9801717at2"/>
<feature type="active site" evidence="9">
    <location>
        <position position="258"/>
    </location>
</feature>
<dbReference type="InterPro" id="IPR013762">
    <property type="entry name" value="Integrase-like_cat_sf"/>
</dbReference>
<comment type="subcellular location">
    <subcellularLocation>
        <location evidence="1 9">Cytoplasm</location>
    </subcellularLocation>
</comment>
<keyword evidence="8 9" id="KW-0131">Cell cycle</keyword>
<keyword evidence="3 9" id="KW-0132">Cell division</keyword>
<dbReference type="PANTHER" id="PTHR30349">
    <property type="entry name" value="PHAGE INTEGRASE-RELATED"/>
    <property type="match status" value="1"/>
</dbReference>
<dbReference type="EMBL" id="VLKU01000005">
    <property type="protein sequence ID" value="TWI34500.1"/>
    <property type="molecule type" value="Genomic_DNA"/>
</dbReference>
<dbReference type="InterPro" id="IPR002104">
    <property type="entry name" value="Integrase_catalytic"/>
</dbReference>
<keyword evidence="13" id="KW-1185">Reference proteome</keyword>
<feature type="domain" description="Tyr recombinase" evidence="10">
    <location>
        <begin position="124"/>
        <end position="306"/>
    </location>
</feature>
<dbReference type="PROSITE" id="PS51898">
    <property type="entry name" value="TYR_RECOMBINASE"/>
    <property type="match status" value="1"/>
</dbReference>
<dbReference type="InterPro" id="IPR011010">
    <property type="entry name" value="DNA_brk_join_enz"/>
</dbReference>
<dbReference type="HAMAP" id="MF_01808">
    <property type="entry name" value="Recomb_XerC_XerD"/>
    <property type="match status" value="1"/>
</dbReference>
<dbReference type="InterPro" id="IPR004107">
    <property type="entry name" value="Integrase_SAM-like_N"/>
</dbReference>
<evidence type="ECO:0000313" key="13">
    <source>
        <dbReference type="Proteomes" id="UP000316225"/>
    </source>
</evidence>
<evidence type="ECO:0000259" key="10">
    <source>
        <dbReference type="PROSITE" id="PS51898"/>
    </source>
</evidence>
<feature type="active site" evidence="9">
    <location>
        <position position="190"/>
    </location>
</feature>
<comment type="caution">
    <text evidence="12">The sequence shown here is derived from an EMBL/GenBank/DDBJ whole genome shotgun (WGS) entry which is preliminary data.</text>
</comment>
<keyword evidence="6 9" id="KW-0238">DNA-binding</keyword>
<evidence type="ECO:0000256" key="8">
    <source>
        <dbReference type="ARBA" id="ARBA00023306"/>
    </source>
</evidence>
<evidence type="ECO:0000256" key="9">
    <source>
        <dbReference type="HAMAP-Rule" id="MF_01808"/>
    </source>
</evidence>
<feature type="active site" description="O-(3'-phospho-DNA)-tyrosine intermediate" evidence="9">
    <location>
        <position position="293"/>
    </location>
</feature>
<evidence type="ECO:0000256" key="3">
    <source>
        <dbReference type="ARBA" id="ARBA00022618"/>
    </source>
</evidence>
<feature type="active site" evidence="9">
    <location>
        <position position="261"/>
    </location>
</feature>
<name>A0A562NR02_9RHOB</name>
<dbReference type="GO" id="GO:0003677">
    <property type="term" value="F:DNA binding"/>
    <property type="evidence" value="ECO:0007669"/>
    <property type="project" value="UniProtKB-UniRule"/>
</dbReference>
<dbReference type="Pfam" id="PF02899">
    <property type="entry name" value="Phage_int_SAM_1"/>
    <property type="match status" value="1"/>
</dbReference>